<evidence type="ECO:0000256" key="2">
    <source>
        <dbReference type="ARBA" id="ARBA00007371"/>
    </source>
</evidence>
<feature type="region of interest" description="Disordered" evidence="9">
    <location>
        <begin position="121"/>
        <end position="161"/>
    </location>
</feature>
<sequence length="225" mass="25239">MGPKKGQDKSQEKQPSNRKVARPSPPVVSSSSDEEGWPVWKELQAKIAVLEEQRTGQAGRPLELKQPRRLGREIKAQRWARLEALADNLLSCFAALEGNVRGAAERSGPSREQLSVALEGTLEESRAEHSPESPVREEDQRQQAAPEARPEEKEASSSRAMVLSQVPGHVESDTVVCRKNKNICSTLLCPMFYTVNGTCYDGKQKCCVRWSLKNMLPWFRKENQQ</sequence>
<keyword evidence="7" id="KW-0044">Antibiotic</keyword>
<proteinExistence type="inferred from homology"/>
<name>A0ABM5GRQ9_9SAUR</name>
<evidence type="ECO:0000313" key="12">
    <source>
        <dbReference type="RefSeq" id="XP_072860317.1"/>
    </source>
</evidence>
<feature type="domain" description="Beta-defensin-like" evidence="10">
    <location>
        <begin position="173"/>
        <end position="207"/>
    </location>
</feature>
<comment type="similarity">
    <text evidence="2">Belongs to the beta-defensin family.</text>
</comment>
<evidence type="ECO:0000256" key="1">
    <source>
        <dbReference type="ARBA" id="ARBA00004613"/>
    </source>
</evidence>
<feature type="compositionally biased region" description="Basic and acidic residues" evidence="9">
    <location>
        <begin position="123"/>
        <end position="141"/>
    </location>
</feature>
<keyword evidence="8" id="KW-1015">Disulfide bond</keyword>
<protein>
    <submittedName>
        <fullName evidence="12">Beta-defensin 1 isoform X1</fullName>
    </submittedName>
</protein>
<reference evidence="12" key="2">
    <citation type="submission" date="2025-08" db="UniProtKB">
        <authorList>
            <consortium name="RefSeq"/>
        </authorList>
    </citation>
    <scope>IDENTIFICATION</scope>
</reference>
<comment type="subcellular location">
    <subcellularLocation>
        <location evidence="1">Secreted</location>
    </subcellularLocation>
</comment>
<keyword evidence="3" id="KW-0964">Secreted</keyword>
<evidence type="ECO:0000256" key="5">
    <source>
        <dbReference type="ARBA" id="ARBA00022729"/>
    </source>
</evidence>
<evidence type="ECO:0000256" key="8">
    <source>
        <dbReference type="ARBA" id="ARBA00023157"/>
    </source>
</evidence>
<dbReference type="PANTHER" id="PTHR21388">
    <property type="entry name" value="BETA-DEFENSIN-RELATED"/>
    <property type="match status" value="1"/>
</dbReference>
<evidence type="ECO:0000256" key="6">
    <source>
        <dbReference type="ARBA" id="ARBA00022940"/>
    </source>
</evidence>
<dbReference type="PANTHER" id="PTHR21388:SF9">
    <property type="entry name" value="BETA-DEFENSIN 1"/>
    <property type="match status" value="1"/>
</dbReference>
<organism evidence="11 12">
    <name type="scientific">Pogona vitticeps</name>
    <name type="common">central bearded dragon</name>
    <dbReference type="NCBI Taxonomy" id="103695"/>
    <lineage>
        <taxon>Eukaryota</taxon>
        <taxon>Metazoa</taxon>
        <taxon>Chordata</taxon>
        <taxon>Craniata</taxon>
        <taxon>Vertebrata</taxon>
        <taxon>Euteleostomi</taxon>
        <taxon>Lepidosauria</taxon>
        <taxon>Squamata</taxon>
        <taxon>Bifurcata</taxon>
        <taxon>Unidentata</taxon>
        <taxon>Episquamata</taxon>
        <taxon>Toxicofera</taxon>
        <taxon>Iguania</taxon>
        <taxon>Acrodonta</taxon>
        <taxon>Agamidae</taxon>
        <taxon>Amphibolurinae</taxon>
        <taxon>Pogona</taxon>
    </lineage>
</organism>
<reference evidence="11" key="1">
    <citation type="submission" date="2025-05" db="UniProtKB">
        <authorList>
            <consortium name="RefSeq"/>
        </authorList>
    </citation>
    <scope>NUCLEOTIDE SEQUENCE [LARGE SCALE GENOMIC DNA]</scope>
</reference>
<accession>A0ABM5GRQ9</accession>
<evidence type="ECO:0000313" key="11">
    <source>
        <dbReference type="Proteomes" id="UP001652642"/>
    </source>
</evidence>
<dbReference type="Pfam" id="PF00711">
    <property type="entry name" value="Defensin_beta"/>
    <property type="match status" value="1"/>
</dbReference>
<keyword evidence="6" id="KW-0211">Defensin</keyword>
<feature type="compositionally biased region" description="Basic and acidic residues" evidence="9">
    <location>
        <begin position="1"/>
        <end position="12"/>
    </location>
</feature>
<keyword evidence="11" id="KW-1185">Reference proteome</keyword>
<evidence type="ECO:0000256" key="4">
    <source>
        <dbReference type="ARBA" id="ARBA00022529"/>
    </source>
</evidence>
<gene>
    <name evidence="12" type="primary">DEFB1</name>
</gene>
<evidence type="ECO:0000256" key="3">
    <source>
        <dbReference type="ARBA" id="ARBA00022525"/>
    </source>
</evidence>
<evidence type="ECO:0000256" key="7">
    <source>
        <dbReference type="ARBA" id="ARBA00023022"/>
    </source>
</evidence>
<keyword evidence="5" id="KW-0732">Signal</keyword>
<dbReference type="SUPFAM" id="SSF57392">
    <property type="entry name" value="Defensin-like"/>
    <property type="match status" value="1"/>
</dbReference>
<evidence type="ECO:0000259" key="10">
    <source>
        <dbReference type="Pfam" id="PF00711"/>
    </source>
</evidence>
<dbReference type="Proteomes" id="UP001652642">
    <property type="component" value="Chromosome 1"/>
</dbReference>
<feature type="region of interest" description="Disordered" evidence="9">
    <location>
        <begin position="1"/>
        <end position="36"/>
    </location>
</feature>
<dbReference type="GeneID" id="140708422"/>
<dbReference type="InterPro" id="IPR001855">
    <property type="entry name" value="Defensin_beta-like"/>
</dbReference>
<keyword evidence="4" id="KW-0929">Antimicrobial</keyword>
<evidence type="ECO:0000256" key="9">
    <source>
        <dbReference type="SAM" id="MobiDB-lite"/>
    </source>
</evidence>
<dbReference type="RefSeq" id="XP_072860317.1">
    <property type="nucleotide sequence ID" value="XM_073004216.1"/>
</dbReference>